<protein>
    <submittedName>
        <fullName evidence="1">DNA-dependent ATPase protein rad54</fullName>
    </submittedName>
</protein>
<comment type="caution">
    <text evidence="1">The sequence shown here is derived from an EMBL/GenBank/DDBJ whole genome shotgun (WGS) entry which is preliminary data.</text>
</comment>
<name>A0ACC2TML4_9FUNG</name>
<sequence>MASFVNTPFKSPFRAKSASTGPPKRAAAVSCKEKLRIKSDTSEVGELDDEEAFSQPISYSKSSSVNGAPTLLKKRPLDIKTNMTSLKKSHVALKGSESSGLSSVKKPSSMSLLTQPFRVPYKDPKKRLEAAMVNPHSIVLGMRPLFNHKSMFNPLHDPDEEGALVLFRPAKTLTLTEKSEMAPKLEAALAGKKAAEGGLDEIPEVAVVVDPKLSKVLRPHQVEGVRFLYECCTGKRVPGAYGCIMADEMGLGKTLQCITLLWTLIKQSPVPREVIAEKAIIACPSSLVNNWAAELVKWLGPGKIRPIVCDLKQTAMHTANQRLKLALQRFVGNNRRNCGNEVLIISYETLRGNIEELDKYPIGLLLCDEGHRLKNAKNQTYLALNNINCKRRVILTGTPIQNDLSEYYALVDFACPGLLGTPSQFTRNFETPIVLGRDAEATEEQRVKGDQKLQLLNSIVDPCLIRRSNDLLSKYLPVKFEHVVFCKLSPVQSRLYGYFLNSKAAKKLLSGQDTQPLQSITLLKKLSNHPELLNLLEAIPGCETVLPELVSERAAAGSRAMRMSSREGGTDIHISWSSKLMLLDRMLSQIKRQTDDKVVLISNYTQTLDLFEKLCKLRNHSFLRLDGTMTSKKRMTLVDRFNNPIGTDFLFLLSSKAGGCGLNLIGANRIVLFDPDWNPASDQQALARVWRDGQKKVCFIYRLIAAGTIEEKVFQRQSHKQTLSSCVVDKEEDLDRHFSKNDLRDLFTNNISCTTDTHNTYKCRSGCDRTDRPEMTYGDLSTWTHFAAEDRLRLADQVLKVAAADCDILSYVFQYKSHKPEETTD</sequence>
<keyword evidence="2" id="KW-1185">Reference proteome</keyword>
<accession>A0ACC2TML4</accession>
<proteinExistence type="predicted"/>
<gene>
    <name evidence="1" type="primary">RAD54_3</name>
    <name evidence="1" type="ORF">DSO57_1031359</name>
</gene>
<reference evidence="1" key="1">
    <citation type="submission" date="2022-04" db="EMBL/GenBank/DDBJ databases">
        <title>Genome of the entomopathogenic fungus Entomophthora muscae.</title>
        <authorList>
            <person name="Elya C."/>
            <person name="Lovett B.R."/>
            <person name="Lee E."/>
            <person name="Macias A.M."/>
            <person name="Hajek A.E."/>
            <person name="De Bivort B.L."/>
            <person name="Kasson M.T."/>
            <person name="De Fine Licht H.H."/>
            <person name="Stajich J.E."/>
        </authorList>
    </citation>
    <scope>NUCLEOTIDE SEQUENCE</scope>
    <source>
        <strain evidence="1">Berkeley</strain>
    </source>
</reference>
<dbReference type="EMBL" id="QTSX02002354">
    <property type="protein sequence ID" value="KAJ9075889.1"/>
    <property type="molecule type" value="Genomic_DNA"/>
</dbReference>
<evidence type="ECO:0000313" key="2">
    <source>
        <dbReference type="Proteomes" id="UP001165960"/>
    </source>
</evidence>
<evidence type="ECO:0000313" key="1">
    <source>
        <dbReference type="EMBL" id="KAJ9075889.1"/>
    </source>
</evidence>
<dbReference type="Proteomes" id="UP001165960">
    <property type="component" value="Unassembled WGS sequence"/>
</dbReference>
<organism evidence="1 2">
    <name type="scientific">Entomophthora muscae</name>
    <dbReference type="NCBI Taxonomy" id="34485"/>
    <lineage>
        <taxon>Eukaryota</taxon>
        <taxon>Fungi</taxon>
        <taxon>Fungi incertae sedis</taxon>
        <taxon>Zoopagomycota</taxon>
        <taxon>Entomophthoromycotina</taxon>
        <taxon>Entomophthoromycetes</taxon>
        <taxon>Entomophthorales</taxon>
        <taxon>Entomophthoraceae</taxon>
        <taxon>Entomophthora</taxon>
    </lineage>
</organism>